<evidence type="ECO:0000313" key="10">
    <source>
        <dbReference type="EMBL" id="MFC6197577.1"/>
    </source>
</evidence>
<evidence type="ECO:0000256" key="6">
    <source>
        <dbReference type="ARBA" id="ARBA00023065"/>
    </source>
</evidence>
<feature type="transmembrane region" description="Helical" evidence="9">
    <location>
        <begin position="81"/>
        <end position="102"/>
    </location>
</feature>
<gene>
    <name evidence="9 10" type="primary">mscL</name>
    <name evidence="10" type="ORF">ACFQDM_05780</name>
</gene>
<keyword evidence="4 9" id="KW-0812">Transmembrane</keyword>
<evidence type="ECO:0000256" key="2">
    <source>
        <dbReference type="ARBA" id="ARBA00022448"/>
    </source>
</evidence>
<comment type="subunit">
    <text evidence="9">Homopentamer.</text>
</comment>
<evidence type="ECO:0000256" key="1">
    <source>
        <dbReference type="ARBA" id="ARBA00004141"/>
    </source>
</evidence>
<comment type="subcellular location">
    <subcellularLocation>
        <location evidence="9">Cell inner membrane</location>
        <topology evidence="9">Multi-pass membrane protein</topology>
    </subcellularLocation>
    <subcellularLocation>
        <location evidence="1">Membrane</location>
        <topology evidence="1">Multi-pass membrane protein</topology>
    </subcellularLocation>
</comment>
<dbReference type="InterPro" id="IPR001185">
    <property type="entry name" value="MS_channel"/>
</dbReference>
<sequence>MGILKEFKEFASRGNVVDLAVGFILGGAFSTIVKSLVNDVIMPPIGLILGGVDFSAMKYVMKDAVTGADGAVVEPEVAINYGLFINNVISFLILALILFFLIRTMNKLKARWEDPASPEEPPAKPRQEVLLEEIRDALVQKKAD</sequence>
<name>A0ABW1S7E0_9PROT</name>
<keyword evidence="9" id="KW-0997">Cell inner membrane</keyword>
<comment type="caution">
    <text evidence="10">The sequence shown here is derived from an EMBL/GenBank/DDBJ whole genome shotgun (WGS) entry which is preliminary data.</text>
</comment>
<proteinExistence type="inferred from homology"/>
<evidence type="ECO:0000256" key="9">
    <source>
        <dbReference type="HAMAP-Rule" id="MF_00115"/>
    </source>
</evidence>
<dbReference type="InterPro" id="IPR037673">
    <property type="entry name" value="MSC/AndL"/>
</dbReference>
<keyword evidence="8 9" id="KW-0407">Ion channel</keyword>
<dbReference type="SUPFAM" id="SSF81330">
    <property type="entry name" value="Gated mechanosensitive channel"/>
    <property type="match status" value="1"/>
</dbReference>
<dbReference type="HAMAP" id="MF_00115">
    <property type="entry name" value="MscL"/>
    <property type="match status" value="1"/>
</dbReference>
<dbReference type="Gene3D" id="1.10.1200.120">
    <property type="entry name" value="Large-conductance mechanosensitive channel, MscL, domain 1"/>
    <property type="match status" value="1"/>
</dbReference>
<dbReference type="RefSeq" id="WP_377376684.1">
    <property type="nucleotide sequence ID" value="NZ_JBHSSW010000005.1"/>
</dbReference>
<dbReference type="InterPro" id="IPR036019">
    <property type="entry name" value="MscL_channel"/>
</dbReference>
<keyword evidence="11" id="KW-1185">Reference proteome</keyword>
<reference evidence="11" key="1">
    <citation type="journal article" date="2019" name="Int. J. Syst. Evol. Microbiol.">
        <title>The Global Catalogue of Microorganisms (GCM) 10K type strain sequencing project: providing services to taxonomists for standard genome sequencing and annotation.</title>
        <authorList>
            <consortium name="The Broad Institute Genomics Platform"/>
            <consortium name="The Broad Institute Genome Sequencing Center for Infectious Disease"/>
            <person name="Wu L."/>
            <person name="Ma J."/>
        </authorList>
    </citation>
    <scope>NUCLEOTIDE SEQUENCE [LARGE SCALE GENOMIC DNA]</scope>
    <source>
        <strain evidence="11">CGMCC-1.15741</strain>
    </source>
</reference>
<dbReference type="NCBIfam" id="TIGR00220">
    <property type="entry name" value="mscL"/>
    <property type="match status" value="1"/>
</dbReference>
<keyword evidence="7 9" id="KW-0472">Membrane</keyword>
<dbReference type="EMBL" id="JBHSSW010000005">
    <property type="protein sequence ID" value="MFC6197577.1"/>
    <property type="molecule type" value="Genomic_DNA"/>
</dbReference>
<feature type="transmembrane region" description="Helical" evidence="9">
    <location>
        <begin position="16"/>
        <end position="33"/>
    </location>
</feature>
<dbReference type="PANTHER" id="PTHR30266:SF2">
    <property type="entry name" value="LARGE-CONDUCTANCE MECHANOSENSITIVE CHANNEL"/>
    <property type="match status" value="1"/>
</dbReference>
<dbReference type="Proteomes" id="UP001596303">
    <property type="component" value="Unassembled WGS sequence"/>
</dbReference>
<comment type="function">
    <text evidence="9">Channel that opens in response to stretch forces in the membrane lipid bilayer. May participate in the regulation of osmotic pressure changes within the cell.</text>
</comment>
<evidence type="ECO:0000256" key="4">
    <source>
        <dbReference type="ARBA" id="ARBA00022692"/>
    </source>
</evidence>
<organism evidence="10 11">
    <name type="scientific">Ponticaulis profundi</name>
    <dbReference type="NCBI Taxonomy" id="2665222"/>
    <lineage>
        <taxon>Bacteria</taxon>
        <taxon>Pseudomonadati</taxon>
        <taxon>Pseudomonadota</taxon>
        <taxon>Alphaproteobacteria</taxon>
        <taxon>Hyphomonadales</taxon>
        <taxon>Hyphomonadaceae</taxon>
        <taxon>Ponticaulis</taxon>
    </lineage>
</organism>
<keyword evidence="5 9" id="KW-1133">Transmembrane helix</keyword>
<dbReference type="Pfam" id="PF01741">
    <property type="entry name" value="MscL"/>
    <property type="match status" value="1"/>
</dbReference>
<evidence type="ECO:0000256" key="7">
    <source>
        <dbReference type="ARBA" id="ARBA00023136"/>
    </source>
</evidence>
<evidence type="ECO:0000256" key="8">
    <source>
        <dbReference type="ARBA" id="ARBA00023303"/>
    </source>
</evidence>
<accession>A0ABW1S7E0</accession>
<keyword evidence="6 9" id="KW-0406">Ion transport</keyword>
<dbReference type="PRINTS" id="PR01264">
    <property type="entry name" value="MECHCHANNEL"/>
</dbReference>
<keyword evidence="3 9" id="KW-1003">Cell membrane</keyword>
<dbReference type="PANTHER" id="PTHR30266">
    <property type="entry name" value="MECHANOSENSITIVE CHANNEL MSCL"/>
    <property type="match status" value="1"/>
</dbReference>
<evidence type="ECO:0000313" key="11">
    <source>
        <dbReference type="Proteomes" id="UP001596303"/>
    </source>
</evidence>
<evidence type="ECO:0000256" key="3">
    <source>
        <dbReference type="ARBA" id="ARBA00022475"/>
    </source>
</evidence>
<keyword evidence="2 9" id="KW-0813">Transport</keyword>
<protein>
    <recommendedName>
        <fullName evidence="9">Large-conductance mechanosensitive channel</fullName>
    </recommendedName>
</protein>
<evidence type="ECO:0000256" key="5">
    <source>
        <dbReference type="ARBA" id="ARBA00022989"/>
    </source>
</evidence>
<dbReference type="NCBIfam" id="NF001843">
    <property type="entry name" value="PRK00567.1-4"/>
    <property type="match status" value="1"/>
</dbReference>
<comment type="similarity">
    <text evidence="9">Belongs to the MscL family.</text>
</comment>